<protein>
    <recommendedName>
        <fullName evidence="6">Stigma-specific STIG1-like protein 1</fullName>
    </recommendedName>
</protein>
<dbReference type="InterPro" id="IPR006969">
    <property type="entry name" value="Stig-like"/>
</dbReference>
<sequence>MAMNSSKIMLTLLVLTMSIAIFLSTVDDESHVNIKNDNANEHVLQEGEEPSFLARRGRFLAQQVKAVRTCEVYPKLCPNKNSPGPNCCNKQCVNLMTNKLNCGKCGKKCNYFEICCQGKCVIPSSDERNCGQCNKKCSKGSSCEYGLCSYAN</sequence>
<dbReference type="Pfam" id="PF04885">
    <property type="entry name" value="Stig1"/>
    <property type="match status" value="1"/>
</dbReference>
<dbReference type="PANTHER" id="PTHR33227:SF28">
    <property type="entry name" value="STIGMA-SPECIFIC STIG1-LIKE PROTEIN 1"/>
    <property type="match status" value="1"/>
</dbReference>
<dbReference type="AlphaFoldDB" id="A0AAW2DRT0"/>
<name>A0AAW2DRT0_9ROSI</name>
<comment type="caution">
    <text evidence="4">The sequence shown here is derived from an EMBL/GenBank/DDBJ whole genome shotgun (WGS) entry which is preliminary data.</text>
</comment>
<keyword evidence="5" id="KW-1185">Reference proteome</keyword>
<gene>
    <name evidence="4" type="ORF">SO802_007406</name>
</gene>
<evidence type="ECO:0000256" key="1">
    <source>
        <dbReference type="ARBA" id="ARBA00006010"/>
    </source>
</evidence>
<evidence type="ECO:0000256" key="3">
    <source>
        <dbReference type="SAM" id="SignalP"/>
    </source>
</evidence>
<feature type="signal peptide" evidence="3">
    <location>
        <begin position="1"/>
        <end position="24"/>
    </location>
</feature>
<evidence type="ECO:0000313" key="5">
    <source>
        <dbReference type="Proteomes" id="UP001459277"/>
    </source>
</evidence>
<keyword evidence="2 3" id="KW-0732">Signal</keyword>
<evidence type="ECO:0000256" key="2">
    <source>
        <dbReference type="ARBA" id="ARBA00022729"/>
    </source>
</evidence>
<proteinExistence type="inferred from homology"/>
<evidence type="ECO:0008006" key="6">
    <source>
        <dbReference type="Google" id="ProtNLM"/>
    </source>
</evidence>
<comment type="similarity">
    <text evidence="1">Belongs to the STIG1 family.</text>
</comment>
<dbReference type="Proteomes" id="UP001459277">
    <property type="component" value="Unassembled WGS sequence"/>
</dbReference>
<dbReference type="PANTHER" id="PTHR33227">
    <property type="entry name" value="STIGMA-SPECIFIC STIG1-LIKE PROTEIN 3"/>
    <property type="match status" value="1"/>
</dbReference>
<evidence type="ECO:0000313" key="4">
    <source>
        <dbReference type="EMBL" id="KAL0012298.1"/>
    </source>
</evidence>
<dbReference type="EMBL" id="JAZDWU010000002">
    <property type="protein sequence ID" value="KAL0012298.1"/>
    <property type="molecule type" value="Genomic_DNA"/>
</dbReference>
<feature type="chain" id="PRO_5043351707" description="Stigma-specific STIG1-like protein 1" evidence="3">
    <location>
        <begin position="25"/>
        <end position="152"/>
    </location>
</feature>
<accession>A0AAW2DRT0</accession>
<organism evidence="4 5">
    <name type="scientific">Lithocarpus litseifolius</name>
    <dbReference type="NCBI Taxonomy" id="425828"/>
    <lineage>
        <taxon>Eukaryota</taxon>
        <taxon>Viridiplantae</taxon>
        <taxon>Streptophyta</taxon>
        <taxon>Embryophyta</taxon>
        <taxon>Tracheophyta</taxon>
        <taxon>Spermatophyta</taxon>
        <taxon>Magnoliopsida</taxon>
        <taxon>eudicotyledons</taxon>
        <taxon>Gunneridae</taxon>
        <taxon>Pentapetalae</taxon>
        <taxon>rosids</taxon>
        <taxon>fabids</taxon>
        <taxon>Fagales</taxon>
        <taxon>Fagaceae</taxon>
        <taxon>Lithocarpus</taxon>
    </lineage>
</organism>
<reference evidence="4 5" key="1">
    <citation type="submission" date="2024-01" db="EMBL/GenBank/DDBJ databases">
        <title>A telomere-to-telomere, gap-free genome of sweet tea (Lithocarpus litseifolius).</title>
        <authorList>
            <person name="Zhou J."/>
        </authorList>
    </citation>
    <scope>NUCLEOTIDE SEQUENCE [LARGE SCALE GENOMIC DNA]</scope>
    <source>
        <strain evidence="4">Zhou-2022a</strain>
        <tissue evidence="4">Leaf</tissue>
    </source>
</reference>